<proteinExistence type="predicted"/>
<evidence type="ECO:0000313" key="2">
    <source>
        <dbReference type="Proteomes" id="UP000663845"/>
    </source>
</evidence>
<evidence type="ECO:0000313" key="1">
    <source>
        <dbReference type="EMBL" id="CAF0962558.1"/>
    </source>
</evidence>
<dbReference type="EMBL" id="CAJNOG010000113">
    <property type="protein sequence ID" value="CAF0962558.1"/>
    <property type="molecule type" value="Genomic_DNA"/>
</dbReference>
<comment type="caution">
    <text evidence="1">The sequence shown here is derived from an EMBL/GenBank/DDBJ whole genome shotgun (WGS) entry which is preliminary data.</text>
</comment>
<protein>
    <submittedName>
        <fullName evidence="1">Uncharacterized protein</fullName>
    </submittedName>
</protein>
<dbReference type="Proteomes" id="UP000663845">
    <property type="component" value="Unassembled WGS sequence"/>
</dbReference>
<name>A0A814E7R1_9BILA</name>
<reference evidence="1" key="1">
    <citation type="submission" date="2021-02" db="EMBL/GenBank/DDBJ databases">
        <authorList>
            <person name="Nowell W R."/>
        </authorList>
    </citation>
    <scope>NUCLEOTIDE SEQUENCE</scope>
</reference>
<gene>
    <name evidence="1" type="ORF">JYZ213_LOCUS13922</name>
</gene>
<accession>A0A814E7R1</accession>
<sequence length="108" mass="11593">MKNCKCICRAEVTLVAEFKLRQTNIAEVKLRQENFVEVTNIELNLSLSILNHINHLKMKFSFSAAPSPSPPVPAPPLLLSARAGFLAGTGVLLLSGESFGTLLAAASD</sequence>
<organism evidence="1 2">
    <name type="scientific">Adineta steineri</name>
    <dbReference type="NCBI Taxonomy" id="433720"/>
    <lineage>
        <taxon>Eukaryota</taxon>
        <taxon>Metazoa</taxon>
        <taxon>Spiralia</taxon>
        <taxon>Gnathifera</taxon>
        <taxon>Rotifera</taxon>
        <taxon>Eurotatoria</taxon>
        <taxon>Bdelloidea</taxon>
        <taxon>Adinetida</taxon>
        <taxon>Adinetidae</taxon>
        <taxon>Adineta</taxon>
    </lineage>
</organism>
<dbReference type="AlphaFoldDB" id="A0A814E7R1"/>